<keyword evidence="2" id="KW-1185">Reference proteome</keyword>
<proteinExistence type="predicted"/>
<organism evidence="1 2">
    <name type="scientific">Catharanthus roseus</name>
    <name type="common">Madagascar periwinkle</name>
    <name type="synonym">Vinca rosea</name>
    <dbReference type="NCBI Taxonomy" id="4058"/>
    <lineage>
        <taxon>Eukaryota</taxon>
        <taxon>Viridiplantae</taxon>
        <taxon>Streptophyta</taxon>
        <taxon>Embryophyta</taxon>
        <taxon>Tracheophyta</taxon>
        <taxon>Spermatophyta</taxon>
        <taxon>Magnoliopsida</taxon>
        <taxon>eudicotyledons</taxon>
        <taxon>Gunneridae</taxon>
        <taxon>Pentapetalae</taxon>
        <taxon>asterids</taxon>
        <taxon>lamiids</taxon>
        <taxon>Gentianales</taxon>
        <taxon>Apocynaceae</taxon>
        <taxon>Rauvolfioideae</taxon>
        <taxon>Vinceae</taxon>
        <taxon>Catharanthinae</taxon>
        <taxon>Catharanthus</taxon>
    </lineage>
</organism>
<comment type="caution">
    <text evidence="1">The sequence shown here is derived from an EMBL/GenBank/DDBJ whole genome shotgun (WGS) entry which is preliminary data.</text>
</comment>
<name>A0ACB9ZWC5_CATRO</name>
<dbReference type="Proteomes" id="UP001060085">
    <property type="component" value="Linkage Group LG07"/>
</dbReference>
<reference evidence="2" key="1">
    <citation type="journal article" date="2023" name="Nat. Plants">
        <title>Single-cell RNA sequencing provides a high-resolution roadmap for understanding the multicellular compartmentation of specialized metabolism.</title>
        <authorList>
            <person name="Sun S."/>
            <person name="Shen X."/>
            <person name="Li Y."/>
            <person name="Li Y."/>
            <person name="Wang S."/>
            <person name="Li R."/>
            <person name="Zhang H."/>
            <person name="Shen G."/>
            <person name="Guo B."/>
            <person name="Wei J."/>
            <person name="Xu J."/>
            <person name="St-Pierre B."/>
            <person name="Chen S."/>
            <person name="Sun C."/>
        </authorList>
    </citation>
    <scope>NUCLEOTIDE SEQUENCE [LARGE SCALE GENOMIC DNA]</scope>
</reference>
<sequence length="157" mass="18325">MKRQSREGDEERLHKKQGGRALKRGVTNGQPGHLLTQSKAYSPAEAHHHWSQILEISRIQARLRFSFSKEKKTEGKTHNKQRQQSTNYCNSKNRRQAVSTNKIKTKNRRQPKLRNSKQKLAASRAEAIIIIKLQELKRGERRLHWPDLRNSSDPKDC</sequence>
<protein>
    <submittedName>
        <fullName evidence="1">Uncharacterized protein</fullName>
    </submittedName>
</protein>
<evidence type="ECO:0000313" key="2">
    <source>
        <dbReference type="Proteomes" id="UP001060085"/>
    </source>
</evidence>
<evidence type="ECO:0000313" key="1">
    <source>
        <dbReference type="EMBL" id="KAI5652611.1"/>
    </source>
</evidence>
<dbReference type="EMBL" id="CM044707">
    <property type="protein sequence ID" value="KAI5652611.1"/>
    <property type="molecule type" value="Genomic_DNA"/>
</dbReference>
<gene>
    <name evidence="1" type="ORF">M9H77_29798</name>
</gene>
<accession>A0ACB9ZWC5</accession>